<evidence type="ECO:0000313" key="8">
    <source>
        <dbReference type="Proteomes" id="UP001159405"/>
    </source>
</evidence>
<keyword evidence="8" id="KW-1185">Reference proteome</keyword>
<dbReference type="InterPro" id="IPR050224">
    <property type="entry name" value="TALE_homeobox"/>
</dbReference>
<proteinExistence type="predicted"/>
<gene>
    <name evidence="7" type="ORF">PLOB_00005049</name>
</gene>
<dbReference type="InterPro" id="IPR001356">
    <property type="entry name" value="HD"/>
</dbReference>
<feature type="domain" description="Homeobox" evidence="6">
    <location>
        <begin position="102"/>
        <end position="165"/>
    </location>
</feature>
<protein>
    <recommendedName>
        <fullName evidence="6">Homeobox domain-containing protein</fullName>
    </recommendedName>
</protein>
<dbReference type="PROSITE" id="PS50071">
    <property type="entry name" value="HOMEOBOX_2"/>
    <property type="match status" value="1"/>
</dbReference>
<name>A0ABN8QDI5_9CNID</name>
<dbReference type="Proteomes" id="UP001159405">
    <property type="component" value="Unassembled WGS sequence"/>
</dbReference>
<reference evidence="7 8" key="1">
    <citation type="submission" date="2022-05" db="EMBL/GenBank/DDBJ databases">
        <authorList>
            <consortium name="Genoscope - CEA"/>
            <person name="William W."/>
        </authorList>
    </citation>
    <scope>NUCLEOTIDE SEQUENCE [LARGE SCALE GENOMIC DNA]</scope>
</reference>
<feature type="DNA-binding region" description="Homeobox" evidence="4">
    <location>
        <begin position="104"/>
        <end position="166"/>
    </location>
</feature>
<evidence type="ECO:0000256" key="4">
    <source>
        <dbReference type="PROSITE-ProRule" id="PRU00108"/>
    </source>
</evidence>
<dbReference type="CDD" id="cd00086">
    <property type="entry name" value="homeodomain"/>
    <property type="match status" value="1"/>
</dbReference>
<evidence type="ECO:0000256" key="1">
    <source>
        <dbReference type="ARBA" id="ARBA00023125"/>
    </source>
</evidence>
<keyword evidence="1 4" id="KW-0238">DNA-binding</keyword>
<organism evidence="7 8">
    <name type="scientific">Porites lobata</name>
    <dbReference type="NCBI Taxonomy" id="104759"/>
    <lineage>
        <taxon>Eukaryota</taxon>
        <taxon>Metazoa</taxon>
        <taxon>Cnidaria</taxon>
        <taxon>Anthozoa</taxon>
        <taxon>Hexacorallia</taxon>
        <taxon>Scleractinia</taxon>
        <taxon>Fungiina</taxon>
        <taxon>Poritidae</taxon>
        <taxon>Porites</taxon>
    </lineage>
</organism>
<evidence type="ECO:0000256" key="5">
    <source>
        <dbReference type="SAM" id="MobiDB-lite"/>
    </source>
</evidence>
<dbReference type="Gene3D" id="1.10.10.60">
    <property type="entry name" value="Homeodomain-like"/>
    <property type="match status" value="1"/>
</dbReference>
<evidence type="ECO:0000259" key="6">
    <source>
        <dbReference type="PROSITE" id="PS50071"/>
    </source>
</evidence>
<dbReference type="EMBL" id="CALNXK010000121">
    <property type="protein sequence ID" value="CAH3161869.1"/>
    <property type="molecule type" value="Genomic_DNA"/>
</dbReference>
<evidence type="ECO:0000313" key="7">
    <source>
        <dbReference type="EMBL" id="CAH3161869.1"/>
    </source>
</evidence>
<dbReference type="InterPro" id="IPR008422">
    <property type="entry name" value="KN_HD"/>
</dbReference>
<comment type="subcellular location">
    <subcellularLocation>
        <location evidence="4">Nucleus</location>
    </subcellularLocation>
</comment>
<keyword evidence="3 4" id="KW-0539">Nucleus</keyword>
<dbReference type="InterPro" id="IPR009057">
    <property type="entry name" value="Homeodomain-like_sf"/>
</dbReference>
<sequence length="302" mass="34496">MSGSRQVMSRDFTVFARGPMTVVIVHKINTCLDEQRAPELSCATSSPLRPNKGIKWLFFIPKLLFNSYCYFLSLAVDENVEIFRAEGERVLRASRVTNANSPPPKRRRGNLPKDSVNVLRMWLWEHRFNAYPSEAEKQYLSKAANLSVLQVCNWFINARRRILPEMIRREGRDPSNYTITRRANVKSASSSPSSFYQRSLSPSPERQFEQDFSQHDSEPYFPVCDYKGQFDNYVGCKSPHSLAHGQQHECVSEIPSPNENSSLTPTLDAFSSINLLVEVALNMDEFRKQGKKCLQEVASLSC</sequence>
<feature type="compositionally biased region" description="Low complexity" evidence="5">
    <location>
        <begin position="188"/>
        <end position="204"/>
    </location>
</feature>
<evidence type="ECO:0000256" key="3">
    <source>
        <dbReference type="ARBA" id="ARBA00023242"/>
    </source>
</evidence>
<dbReference type="SMART" id="SM00389">
    <property type="entry name" value="HOX"/>
    <property type="match status" value="1"/>
</dbReference>
<dbReference type="Pfam" id="PF05920">
    <property type="entry name" value="Homeobox_KN"/>
    <property type="match status" value="1"/>
</dbReference>
<comment type="caution">
    <text evidence="7">The sequence shown here is derived from an EMBL/GenBank/DDBJ whole genome shotgun (WGS) entry which is preliminary data.</text>
</comment>
<feature type="region of interest" description="Disordered" evidence="5">
    <location>
        <begin position="188"/>
        <end position="208"/>
    </location>
</feature>
<dbReference type="PANTHER" id="PTHR11850">
    <property type="entry name" value="HOMEOBOX PROTEIN TRANSCRIPTION FACTORS"/>
    <property type="match status" value="1"/>
</dbReference>
<evidence type="ECO:0000256" key="2">
    <source>
        <dbReference type="ARBA" id="ARBA00023155"/>
    </source>
</evidence>
<accession>A0ABN8QDI5</accession>
<dbReference type="SUPFAM" id="SSF46689">
    <property type="entry name" value="Homeodomain-like"/>
    <property type="match status" value="1"/>
</dbReference>
<keyword evidence="2 4" id="KW-0371">Homeobox</keyword>